<dbReference type="Gene3D" id="3.20.20.80">
    <property type="entry name" value="Glycosidases"/>
    <property type="match status" value="1"/>
</dbReference>
<evidence type="ECO:0000256" key="12">
    <source>
        <dbReference type="ARBA" id="ARBA00025727"/>
    </source>
</evidence>
<dbReference type="PANTHER" id="PTHR45708:SF49">
    <property type="entry name" value="ENDOCHITINASE"/>
    <property type="match status" value="1"/>
</dbReference>
<feature type="domain" description="GH18" evidence="16">
    <location>
        <begin position="30"/>
        <end position="334"/>
    </location>
</feature>
<dbReference type="InterPro" id="IPR001579">
    <property type="entry name" value="Glyco_hydro_18_chit_AS"/>
</dbReference>
<evidence type="ECO:0000259" key="16">
    <source>
        <dbReference type="PROSITE" id="PS51910"/>
    </source>
</evidence>
<evidence type="ECO:0000256" key="11">
    <source>
        <dbReference type="ARBA" id="ARBA00024658"/>
    </source>
</evidence>
<dbReference type="EMBL" id="LYCR01000020">
    <property type="protein sequence ID" value="OGM47843.1"/>
    <property type="molecule type" value="Genomic_DNA"/>
</dbReference>
<feature type="chain" id="PRO_5009534648" description="chitinase" evidence="15">
    <location>
        <begin position="23"/>
        <end position="450"/>
    </location>
</feature>
<accession>A0A1F8A843</accession>
<dbReference type="GO" id="GO:0000272">
    <property type="term" value="P:polysaccharide catabolic process"/>
    <property type="evidence" value="ECO:0007669"/>
    <property type="project" value="UniProtKB-KW"/>
</dbReference>
<dbReference type="PANTHER" id="PTHR45708">
    <property type="entry name" value="ENDOCHITINASE"/>
    <property type="match status" value="1"/>
</dbReference>
<dbReference type="CDD" id="cd02877">
    <property type="entry name" value="GH18_hevamine_XipI_class_III"/>
    <property type="match status" value="1"/>
</dbReference>
<evidence type="ECO:0000256" key="7">
    <source>
        <dbReference type="ARBA" id="ARBA00023024"/>
    </source>
</evidence>
<comment type="caution">
    <text evidence="17">The sequence shown here is derived from an EMBL/GenBank/DDBJ whole genome shotgun (WGS) entry which is preliminary data.</text>
</comment>
<evidence type="ECO:0000256" key="8">
    <source>
        <dbReference type="ARBA" id="ARBA00023277"/>
    </source>
</evidence>
<evidence type="ECO:0000256" key="2">
    <source>
        <dbReference type="ARBA" id="ARBA00004191"/>
    </source>
</evidence>
<dbReference type="OrthoDB" id="2425929at2759"/>
<evidence type="ECO:0000256" key="15">
    <source>
        <dbReference type="SAM" id="SignalP"/>
    </source>
</evidence>
<dbReference type="GO" id="GO:0005576">
    <property type="term" value="C:extracellular region"/>
    <property type="evidence" value="ECO:0007669"/>
    <property type="project" value="TreeGrafter"/>
</dbReference>
<evidence type="ECO:0000256" key="13">
    <source>
        <dbReference type="RuleBase" id="RU000489"/>
    </source>
</evidence>
<dbReference type="AlphaFoldDB" id="A0A1F8A843"/>
<comment type="similarity">
    <text evidence="12">Belongs to the glycosyl hydrolase 18 family. Chitinase class III subfamily.</text>
</comment>
<dbReference type="InterPro" id="IPR017853">
    <property type="entry name" value="GH"/>
</dbReference>
<keyword evidence="18" id="KW-1185">Reference proteome</keyword>
<keyword evidence="5" id="KW-0147">Chitin-binding</keyword>
<keyword evidence="4" id="KW-0134">Cell wall</keyword>
<dbReference type="Proteomes" id="UP000179179">
    <property type="component" value="Unassembled WGS sequence"/>
</dbReference>
<evidence type="ECO:0000256" key="1">
    <source>
        <dbReference type="ARBA" id="ARBA00000822"/>
    </source>
</evidence>
<dbReference type="SUPFAM" id="SSF51445">
    <property type="entry name" value="(Trans)glycosidases"/>
    <property type="match status" value="1"/>
</dbReference>
<evidence type="ECO:0000256" key="4">
    <source>
        <dbReference type="ARBA" id="ARBA00022512"/>
    </source>
</evidence>
<keyword evidence="9 13" id="KW-0326">Glycosidase</keyword>
<evidence type="ECO:0000256" key="9">
    <source>
        <dbReference type="ARBA" id="ARBA00023295"/>
    </source>
</evidence>
<dbReference type="RefSeq" id="XP_022391560.1">
    <property type="nucleotide sequence ID" value="XM_022530419.1"/>
</dbReference>
<dbReference type="InterPro" id="IPR050542">
    <property type="entry name" value="Glycosyl_Hydrlase18_Chitinase"/>
</dbReference>
<evidence type="ECO:0000313" key="17">
    <source>
        <dbReference type="EMBL" id="OGM47843.1"/>
    </source>
</evidence>
<comment type="subcellular location">
    <subcellularLocation>
        <location evidence="2">Secreted</location>
        <location evidence="2">Cell wall</location>
    </subcellularLocation>
</comment>
<evidence type="ECO:0000256" key="3">
    <source>
        <dbReference type="ARBA" id="ARBA00012729"/>
    </source>
</evidence>
<comment type="catalytic activity">
    <reaction evidence="1">
        <text>Random endo-hydrolysis of N-acetyl-beta-D-glucosaminide (1-&gt;4)-beta-linkages in chitin and chitodextrins.</text>
        <dbReference type="EC" id="3.2.1.14"/>
    </reaction>
</comment>
<comment type="function">
    <text evidence="11">GPI-anchored chitinase involved in the degradation of chitin, a component of the cell walls of fungi and exoskeletal elements of some animals (including worms and arthropods). Required to reshape the cell wall at the sites where cell wall remodeling and/or cell wall maturation actively take place such as sites of conidia formation.</text>
</comment>
<feature type="region of interest" description="Disordered" evidence="14">
    <location>
        <begin position="334"/>
        <end position="387"/>
    </location>
</feature>
<dbReference type="Pfam" id="PF00704">
    <property type="entry name" value="Glyco_hydro_18"/>
    <property type="match status" value="1"/>
</dbReference>
<dbReference type="GO" id="GO:0008061">
    <property type="term" value="F:chitin binding"/>
    <property type="evidence" value="ECO:0007669"/>
    <property type="project" value="UniProtKB-KW"/>
</dbReference>
<dbReference type="InterPro" id="IPR001223">
    <property type="entry name" value="Glyco_hydro18_cat"/>
</dbReference>
<dbReference type="GO" id="GO:0006032">
    <property type="term" value="P:chitin catabolic process"/>
    <property type="evidence" value="ECO:0007669"/>
    <property type="project" value="UniProtKB-KW"/>
</dbReference>
<dbReference type="EC" id="3.2.1.14" evidence="3"/>
<dbReference type="STRING" id="109264.A0A1F8A843"/>
<keyword evidence="6 13" id="KW-0378">Hydrolase</keyword>
<dbReference type="PROSITE" id="PS51910">
    <property type="entry name" value="GH18_2"/>
    <property type="match status" value="1"/>
</dbReference>
<dbReference type="FunFam" id="3.20.20.80:FF:000145">
    <property type="entry name" value="Class III chitinase, putative"/>
    <property type="match status" value="1"/>
</dbReference>
<evidence type="ECO:0000256" key="14">
    <source>
        <dbReference type="SAM" id="MobiDB-lite"/>
    </source>
</evidence>
<dbReference type="PROSITE" id="PS01095">
    <property type="entry name" value="GH18_1"/>
    <property type="match status" value="1"/>
</dbReference>
<keyword evidence="4" id="KW-0964">Secreted</keyword>
<dbReference type="GeneID" id="34446679"/>
<keyword evidence="8" id="KW-0119">Carbohydrate metabolism</keyword>
<keyword evidence="15" id="KW-0732">Signal</keyword>
<sequence>MPSSKAAALFTLALASFNGALAALNLDSPSNIAVYWGQNSYGQSTGPYVQQRLSHYCRTTDADVYQLSFVTRINGAGGVPEVNFANAGDNCTAFPGTQLLECPQIAEDIKECQSLGRTILLSIGGATYNEGGFSSEAAAIAGAKMIWETFGPVSNSSAKRPFGDAVVDGFDFDFEAVVNNMPAFGNQLRSYYGSDASKKYYTTAAPQCPYPDAADGPMLDGAVYFDAIWIQFYNNFCGLQSFVPGSSTQTNFNFDVWDKWARETSLNKNAKVFLGVPGNKGAAGTGYQPISTVTEIIQYVKKFSSFGGVMIWDASQVYANSGFLSGLRSALGGGSAPTATTSSTTTSNTASPTPTTQTTSTSTTLTTTTKSSTTSSTSGQPTATTTSTVCPVAGQTCPTNGAVSCNGSQFGICNNERWEMQQCPAGLVCAQGSSGVYCDFPGSAGVTPCS</sequence>
<protein>
    <recommendedName>
        <fullName evidence="3">chitinase</fullName>
        <ecNumber evidence="3">3.2.1.14</ecNumber>
    </recommendedName>
</protein>
<name>A0A1F8A843_9EURO</name>
<proteinExistence type="inferred from homology"/>
<keyword evidence="7" id="KW-0146">Chitin degradation</keyword>
<evidence type="ECO:0000313" key="18">
    <source>
        <dbReference type="Proteomes" id="UP000179179"/>
    </source>
</evidence>
<organism evidence="17 18">
    <name type="scientific">Aspergillus bombycis</name>
    <dbReference type="NCBI Taxonomy" id="109264"/>
    <lineage>
        <taxon>Eukaryota</taxon>
        <taxon>Fungi</taxon>
        <taxon>Dikarya</taxon>
        <taxon>Ascomycota</taxon>
        <taxon>Pezizomycotina</taxon>
        <taxon>Eurotiomycetes</taxon>
        <taxon>Eurotiomycetidae</taxon>
        <taxon>Eurotiales</taxon>
        <taxon>Aspergillaceae</taxon>
        <taxon>Aspergillus</taxon>
    </lineage>
</organism>
<evidence type="ECO:0000256" key="10">
    <source>
        <dbReference type="ARBA" id="ARBA00023326"/>
    </source>
</evidence>
<reference evidence="17 18" key="1">
    <citation type="journal article" date="2016" name="Genome Biol. Evol.">
        <title>Draft genome sequence of an aflatoxigenic Aspergillus species, A. bombycis.</title>
        <authorList>
            <person name="Moore G.G."/>
            <person name="Mack B.M."/>
            <person name="Beltz S.B."/>
            <person name="Gilbert M.K."/>
        </authorList>
    </citation>
    <scope>NUCLEOTIDE SEQUENCE [LARGE SCALE GENOMIC DNA]</scope>
    <source>
        <strain evidence="18">NRRL 26010</strain>
    </source>
</reference>
<evidence type="ECO:0000256" key="6">
    <source>
        <dbReference type="ARBA" id="ARBA00022801"/>
    </source>
</evidence>
<gene>
    <name evidence="17" type="ORF">ABOM_003289</name>
</gene>
<dbReference type="GO" id="GO:0008843">
    <property type="term" value="F:endochitinase activity"/>
    <property type="evidence" value="ECO:0007669"/>
    <property type="project" value="UniProtKB-EC"/>
</dbReference>
<dbReference type="InterPro" id="IPR045321">
    <property type="entry name" value="Cts1-like"/>
</dbReference>
<feature type="signal peptide" evidence="15">
    <location>
        <begin position="1"/>
        <end position="22"/>
    </location>
</feature>
<keyword evidence="10" id="KW-0624">Polysaccharide degradation</keyword>
<evidence type="ECO:0000256" key="5">
    <source>
        <dbReference type="ARBA" id="ARBA00022669"/>
    </source>
</evidence>